<reference evidence="1 2" key="1">
    <citation type="submission" date="2023-09" db="EMBL/GenBank/DDBJ databases">
        <authorList>
            <person name="Wang M."/>
        </authorList>
    </citation>
    <scope>NUCLEOTIDE SEQUENCE [LARGE SCALE GENOMIC DNA]</scope>
    <source>
        <strain evidence="1">GT-2023</strain>
        <tissue evidence="1">Liver</tissue>
    </source>
</reference>
<sequence length="122" mass="13599">MLAWTLSTGGGLSKMRGYTGLGYWVIKRVREDFCACWGKGSKKERVEIDCRSCEFPNILISPVAPIHFKCTRPCGFSCLCHFPGYLYSPALNSPACTATLKSACTRLPQTVLFQMHTDLQKV</sequence>
<keyword evidence="2" id="KW-1185">Reference proteome</keyword>
<accession>A0ABR3MPH7</accession>
<name>A0ABR3MPH7_9TELE</name>
<evidence type="ECO:0000313" key="1">
    <source>
        <dbReference type="EMBL" id="KAL1266522.1"/>
    </source>
</evidence>
<evidence type="ECO:0000313" key="2">
    <source>
        <dbReference type="Proteomes" id="UP001558613"/>
    </source>
</evidence>
<proteinExistence type="predicted"/>
<gene>
    <name evidence="1" type="ORF">QQF64_002197</name>
</gene>
<protein>
    <submittedName>
        <fullName evidence="1">Uncharacterized protein</fullName>
    </submittedName>
</protein>
<comment type="caution">
    <text evidence="1">The sequence shown here is derived from an EMBL/GenBank/DDBJ whole genome shotgun (WGS) entry which is preliminary data.</text>
</comment>
<dbReference type="EMBL" id="JAYMGO010000010">
    <property type="protein sequence ID" value="KAL1266522.1"/>
    <property type="molecule type" value="Genomic_DNA"/>
</dbReference>
<dbReference type="Proteomes" id="UP001558613">
    <property type="component" value="Unassembled WGS sequence"/>
</dbReference>
<organism evidence="1 2">
    <name type="scientific">Cirrhinus molitorella</name>
    <name type="common">mud carp</name>
    <dbReference type="NCBI Taxonomy" id="172907"/>
    <lineage>
        <taxon>Eukaryota</taxon>
        <taxon>Metazoa</taxon>
        <taxon>Chordata</taxon>
        <taxon>Craniata</taxon>
        <taxon>Vertebrata</taxon>
        <taxon>Euteleostomi</taxon>
        <taxon>Actinopterygii</taxon>
        <taxon>Neopterygii</taxon>
        <taxon>Teleostei</taxon>
        <taxon>Ostariophysi</taxon>
        <taxon>Cypriniformes</taxon>
        <taxon>Cyprinidae</taxon>
        <taxon>Labeoninae</taxon>
        <taxon>Labeonini</taxon>
        <taxon>Cirrhinus</taxon>
    </lineage>
</organism>